<name>A0A6C0GWM8_9BACT</name>
<protein>
    <submittedName>
        <fullName evidence="2">Xanthine dehydrogenase family protein molybdopterin-binding subunit</fullName>
    </submittedName>
</protein>
<dbReference type="PROSITE" id="PS51318">
    <property type="entry name" value="TAT"/>
    <property type="match status" value="1"/>
</dbReference>
<dbReference type="EMBL" id="CP048222">
    <property type="protein sequence ID" value="QHT72244.1"/>
    <property type="molecule type" value="Genomic_DNA"/>
</dbReference>
<dbReference type="AlphaFoldDB" id="A0A6C0GWM8"/>
<evidence type="ECO:0000313" key="3">
    <source>
        <dbReference type="Proteomes" id="UP000480178"/>
    </source>
</evidence>
<feature type="domain" description="Aldehyde oxidase/xanthine dehydrogenase a/b hammerhead" evidence="1">
    <location>
        <begin position="212"/>
        <end position="298"/>
    </location>
</feature>
<evidence type="ECO:0000259" key="1">
    <source>
        <dbReference type="SMART" id="SM01008"/>
    </source>
</evidence>
<dbReference type="GO" id="GO:0016491">
    <property type="term" value="F:oxidoreductase activity"/>
    <property type="evidence" value="ECO:0007669"/>
    <property type="project" value="InterPro"/>
</dbReference>
<keyword evidence="3" id="KW-1185">Reference proteome</keyword>
<dbReference type="KEGG" id="rhoz:GXP67_32145"/>
<accession>A0A6C0GWM8</accession>
<dbReference type="Gene3D" id="3.90.1170.50">
    <property type="entry name" value="Aldehyde oxidase/xanthine dehydrogenase, a/b hammerhead"/>
    <property type="match status" value="1"/>
</dbReference>
<dbReference type="InterPro" id="IPR000674">
    <property type="entry name" value="Ald_Oxase/Xan_DH_a/b"/>
</dbReference>
<dbReference type="InterPro" id="IPR006311">
    <property type="entry name" value="TAT_signal"/>
</dbReference>
<dbReference type="InterPro" id="IPR008274">
    <property type="entry name" value="AldOxase/xan_DH_MoCoBD1"/>
</dbReference>
<dbReference type="InterPro" id="IPR052516">
    <property type="entry name" value="N-heterocyclic_Hydroxylase"/>
</dbReference>
<reference evidence="2 3" key="1">
    <citation type="submission" date="2020-01" db="EMBL/GenBank/DDBJ databases">
        <authorList>
            <person name="Kim M.K."/>
        </authorList>
    </citation>
    <scope>NUCLEOTIDE SEQUENCE [LARGE SCALE GENOMIC DNA]</scope>
    <source>
        <strain evidence="2 3">172606-1</strain>
    </source>
</reference>
<dbReference type="Gene3D" id="3.30.365.10">
    <property type="entry name" value="Aldehyde oxidase/xanthine dehydrogenase, molybdopterin binding domain"/>
    <property type="match status" value="4"/>
</dbReference>
<dbReference type="InterPro" id="IPR012368">
    <property type="entry name" value="OxRdtase_Mopterin-bd_su_IorB"/>
</dbReference>
<organism evidence="2 3">
    <name type="scientific">Rhodocytophaga rosea</name>
    <dbReference type="NCBI Taxonomy" id="2704465"/>
    <lineage>
        <taxon>Bacteria</taxon>
        <taxon>Pseudomonadati</taxon>
        <taxon>Bacteroidota</taxon>
        <taxon>Cytophagia</taxon>
        <taxon>Cytophagales</taxon>
        <taxon>Rhodocytophagaceae</taxon>
        <taxon>Rhodocytophaga</taxon>
    </lineage>
</organism>
<dbReference type="Pfam" id="PF02738">
    <property type="entry name" value="MoCoBD_1"/>
    <property type="match status" value="1"/>
</dbReference>
<dbReference type="PANTHER" id="PTHR47495">
    <property type="entry name" value="ALDEHYDE DEHYDROGENASE"/>
    <property type="match status" value="1"/>
</dbReference>
<dbReference type="Proteomes" id="UP000480178">
    <property type="component" value="Chromosome"/>
</dbReference>
<dbReference type="PIRSF" id="PIRSF036389">
    <property type="entry name" value="IOR_B"/>
    <property type="match status" value="1"/>
</dbReference>
<gene>
    <name evidence="2" type="ORF">GXP67_32145</name>
</gene>
<sequence>MLDKPLKRRKFLQLTGLSGTALALGFYFPASGKAISTGATLYNISSVPPAGLELTAFIIIDTTGKITLINPRPDMGQGSFQAIPMLLAEELEVNLDQVEIRQSDGRSKFGNQLSGGSGSVRSSWEPLRKAGAAAREMLVQAAANKWKVNIADCYAEDGKVINRKNKASLPYGQLVEEAAKLEVPKEPRLKDPKDFKKLTKSLPRPDVPLKVDGTAVFGIDVKVPGMLYASIERSPVIHGKVVKFDDSKAKAIKGVKQVLLAERPMPHKTTQSVAVIADHYWAALQGRKALSITWEDGTYNTVSTSNYFNELKELAKSEGAIYKVVGKFKEALAGASKILEAQYETPFAAHAPMEPENAVASVKEDSCEIWAPVQAPDWLVGQVATYLKIKPENVKVNVTFLGGAFGRKAYYDYVLEAVYLSKQVKAPVKLIWTREDDTMQGPFRPGMLSVMRGGVDQKGNVVAFEHKAVGASIQHQVFKADLKGKADDWVMECIGPDSSPYAFANASYSHILAETDIPIVWWRSVYCSTSAFGQECFVDELAHAAGKDPMDFRIALFEKAPRFKQVLQTLAQKSDWYTKLPAGKARGVAIVKSFESICAHAVTVAKTDEGIKVEKVVCVIDCGMTVNQDNVKAQTEGNIIMGITAAVKDPITVENGKTVQSNFHNYRVLHINEVPQMEIHIMQNQEAPGGVGEPGLPPIAPALANAVFGLTGKRIRRLPFRLDRV</sequence>
<dbReference type="Pfam" id="PF20256">
    <property type="entry name" value="MoCoBD_2"/>
    <property type="match status" value="2"/>
</dbReference>
<dbReference type="SUPFAM" id="SSF56003">
    <property type="entry name" value="Molybdenum cofactor-binding domain"/>
    <property type="match status" value="2"/>
</dbReference>
<evidence type="ECO:0000313" key="2">
    <source>
        <dbReference type="EMBL" id="QHT72244.1"/>
    </source>
</evidence>
<dbReference type="InterPro" id="IPR037165">
    <property type="entry name" value="AldOxase/xan_DH_Mopterin-bd_sf"/>
</dbReference>
<proteinExistence type="predicted"/>
<dbReference type="PANTHER" id="PTHR47495:SF2">
    <property type="entry name" value="ALDEHYDE DEHYDROGENASE"/>
    <property type="match status" value="1"/>
</dbReference>
<dbReference type="SMART" id="SM01008">
    <property type="entry name" value="Ald_Xan_dh_C"/>
    <property type="match status" value="1"/>
</dbReference>
<dbReference type="InterPro" id="IPR046867">
    <property type="entry name" value="AldOxase/xan_DH_MoCoBD2"/>
</dbReference>